<dbReference type="InterPro" id="IPR036597">
    <property type="entry name" value="Fido-like_dom_sf"/>
</dbReference>
<dbReference type="SUPFAM" id="SSF140931">
    <property type="entry name" value="Fic-like"/>
    <property type="match status" value="1"/>
</dbReference>
<keyword evidence="4" id="KW-1185">Reference proteome</keyword>
<proteinExistence type="predicted"/>
<evidence type="ECO:0000313" key="2">
    <source>
        <dbReference type="EMBL" id="MCZ3622056.1"/>
    </source>
</evidence>
<sequence>MDFKDKYAFTKDENIRFARSNFAELIHTDARFEGVNTTLPQTKTILAGMGVSGVSIDDINVIIDLKRGWNFITSSKDALTLEYEQKINQVVAARDSLDPGNFREGEGSVYLGQGESFTPPDVDIKQERDFLLSTLSAQVSTTDKALTVLYHNMRNQIFWDGNKRTAMLTANKIMIDGGAGLINVPLTKWETWNELISAYYKSGDMTEIKLWTYQNGIKGLDARKNKQMH</sequence>
<reference evidence="2 4" key="2">
    <citation type="submission" date="2022-01" db="EMBL/GenBank/DDBJ databases">
        <title>VMRC isolate genome collection.</title>
        <authorList>
            <person name="France M."/>
            <person name="Rutt L."/>
            <person name="Humphrys M."/>
            <person name="Ravel J."/>
        </authorList>
    </citation>
    <scope>NUCLEOTIDE SEQUENCE [LARGE SCALE GENOMIC DNA]</scope>
    <source>
        <strain evidence="2 4">C0172B4</strain>
    </source>
</reference>
<accession>A0AAW5WXM3</accession>
<evidence type="ECO:0000313" key="4">
    <source>
        <dbReference type="Proteomes" id="UP001211420"/>
    </source>
</evidence>
<dbReference type="AlphaFoldDB" id="A0AAW5WXM3"/>
<comment type="caution">
    <text evidence="3">The sequence shown here is derived from an EMBL/GenBank/DDBJ whole genome shotgun (WGS) entry which is preliminary data.</text>
</comment>
<dbReference type="Proteomes" id="UP001211566">
    <property type="component" value="Unassembled WGS sequence"/>
</dbReference>
<evidence type="ECO:0000313" key="3">
    <source>
        <dbReference type="EMBL" id="MCZ9678179.1"/>
    </source>
</evidence>
<dbReference type="EMBL" id="JAKHEY010000003">
    <property type="protein sequence ID" value="MCZ9678179.1"/>
    <property type="molecule type" value="Genomic_DNA"/>
</dbReference>
<name>A0AAW5WXM3_9LACO</name>
<evidence type="ECO:0000313" key="5">
    <source>
        <dbReference type="Proteomes" id="UP001211566"/>
    </source>
</evidence>
<dbReference type="Gene3D" id="1.10.3290.10">
    <property type="entry name" value="Fido-like domain"/>
    <property type="match status" value="1"/>
</dbReference>
<dbReference type="PROSITE" id="PS51459">
    <property type="entry name" value="FIDO"/>
    <property type="match status" value="1"/>
</dbReference>
<protein>
    <submittedName>
        <fullName evidence="3">Fic family protein</fullName>
    </submittedName>
</protein>
<gene>
    <name evidence="2" type="ORF">L2772_04110</name>
    <name evidence="3" type="ORF">L2Z99_03670</name>
</gene>
<dbReference type="InterPro" id="IPR003812">
    <property type="entry name" value="Fido"/>
</dbReference>
<dbReference type="RefSeq" id="WP_269254635.1">
    <property type="nucleotide sequence ID" value="NZ_JAKHEY010000003.1"/>
</dbReference>
<dbReference type="Pfam" id="PF02661">
    <property type="entry name" value="Fic"/>
    <property type="match status" value="1"/>
</dbReference>
<organism evidence="3 5">
    <name type="scientific">Lactobacillus mulieris</name>
    <dbReference type="NCBI Taxonomy" id="2508708"/>
    <lineage>
        <taxon>Bacteria</taxon>
        <taxon>Bacillati</taxon>
        <taxon>Bacillota</taxon>
        <taxon>Bacilli</taxon>
        <taxon>Lactobacillales</taxon>
        <taxon>Lactobacillaceae</taxon>
        <taxon>Lactobacillus</taxon>
    </lineage>
</organism>
<feature type="domain" description="Fido" evidence="1">
    <location>
        <begin position="79"/>
        <end position="214"/>
    </location>
</feature>
<reference evidence="3" key="1">
    <citation type="submission" date="2022-01" db="EMBL/GenBank/DDBJ databases">
        <title>STING isolate genome collection.</title>
        <authorList>
            <person name="France M."/>
            <person name="Rutt L."/>
            <person name="Humphrys M."/>
            <person name="Ravel J."/>
        </authorList>
    </citation>
    <scope>NUCLEOTIDE SEQUENCE</scope>
    <source>
        <strain evidence="3">C0081E5</strain>
    </source>
</reference>
<dbReference type="Proteomes" id="UP001211420">
    <property type="component" value="Unassembled WGS sequence"/>
</dbReference>
<dbReference type="EMBL" id="JAKHPW010000003">
    <property type="protein sequence ID" value="MCZ3622056.1"/>
    <property type="molecule type" value="Genomic_DNA"/>
</dbReference>
<evidence type="ECO:0000259" key="1">
    <source>
        <dbReference type="PROSITE" id="PS51459"/>
    </source>
</evidence>